<dbReference type="PANTHER" id="PTHR33841">
    <property type="entry name" value="DNA METHYLTRANSFERASE YEEA-RELATED"/>
    <property type="match status" value="1"/>
</dbReference>
<sequence length="1109" mass="126426">MPDINIHLLRQFSFQALFVDMGWDYPGQGEPYQVEVDGQPHALAVVAHKRGVQILHALPDHAGHIPPYATRQKIERKITAQAREHLIVFTDAAHSTQVWQWVSRAPGRPNQYREVHWRVGESPELLRQKLSAIAFTLGEEETLSVLGVAARLQAGFDRDKVTRKFYGEFEKQRKAFAEFIAGIPDTGEDLRWYTAVLIDRLMFLWFLQEKRFLDDRKDYLQRRLMDHLNAQHAISFYRRFLCPLFFRGFAEERTEANRASIRAEFGEVPYLNGGLFARHELEQRHGAALDVADAAFEKLFAFFAQWDWHLDDRPLEKKAGRADKRDPINPDVLGYIFEKFVNQKQMGAYYTKEDITEYIGKNTIIPSLLAKVRAEHPGAFDALAWPLLQESGDAYLYPAMLKGVDLPYPSEIAAGLDTQAPDLLTRRKPWNKRADDAASLPTEIWRETIARHQRTREIRARITAGELRDVADLITWNLDIRQFAQDLIERCTDAALLKSFWFTVAGRLPRRSHEKFRHGLSVLDPTCGSGAFLFAALNILKPLYDATLRTLHAVRSDALIAGEKTHPEKWAEVDEILARFATARIDREQDYAVIKHIIVHNLYGVDIEEQATEIAKLRLFLKLVALLEPGDAIEPLPDIDFNIRHGNTLVGYASADETERAVMGKTQGNLFNDAWEDIRIRLSAVEQQYNNFQIQQVQKGGHITAQDKQALSDTLYELEETLNYHLAREYGVDPNKTRGYDAWKATHKPFHWLVDFYPLMAAGGFDVVIGNPPYVVFPSSDVPYVWPPDYYCCESSRNLYALVSERSIKLATGNSAIGLIVQLTSLSSERMRAFRDVMTRSAQVLVLPFPRRPESVFEGVEMPTAIWLRRSGAVPLLTTSCVRRFYTTERPDALATTQLMSRRLEEPALRIPKIGGRVGHSILSKLKSSRVVDVLTSKCGEYNVFYQEACRYWAKSSTFGPRFIRNAEVVDQPHGRTIGFSDSAPAGFVNCLLNSSLFYWYYSTLADCEHINDSLVRGFPLPTDWSRTDWAALSEGIDGELRRSAIPKKIRTKQGHVIEYDEIDGKRARDAIVQADLALARHFGLSDVEVDYLVNYDIKYRIGQGNNDA</sequence>
<accession>A0A935UG18</accession>
<evidence type="ECO:0000256" key="2">
    <source>
        <dbReference type="ARBA" id="ARBA00022603"/>
    </source>
</evidence>
<dbReference type="Proteomes" id="UP000697998">
    <property type="component" value="Unassembled WGS sequence"/>
</dbReference>
<dbReference type="GO" id="GO:0032259">
    <property type="term" value="P:methylation"/>
    <property type="evidence" value="ECO:0007669"/>
    <property type="project" value="UniProtKB-KW"/>
</dbReference>
<evidence type="ECO:0000256" key="1">
    <source>
        <dbReference type="ARBA" id="ARBA00011900"/>
    </source>
</evidence>
<comment type="catalytic activity">
    <reaction evidence="5">
        <text>a 2'-deoxyadenosine in DNA + S-adenosyl-L-methionine = an N(6)-methyl-2'-deoxyadenosine in DNA + S-adenosyl-L-homocysteine + H(+)</text>
        <dbReference type="Rhea" id="RHEA:15197"/>
        <dbReference type="Rhea" id="RHEA-COMP:12418"/>
        <dbReference type="Rhea" id="RHEA-COMP:12419"/>
        <dbReference type="ChEBI" id="CHEBI:15378"/>
        <dbReference type="ChEBI" id="CHEBI:57856"/>
        <dbReference type="ChEBI" id="CHEBI:59789"/>
        <dbReference type="ChEBI" id="CHEBI:90615"/>
        <dbReference type="ChEBI" id="CHEBI:90616"/>
        <dbReference type="EC" id="2.1.1.72"/>
    </reaction>
</comment>
<dbReference type="EMBL" id="JADJMH010000009">
    <property type="protein sequence ID" value="MBK7675202.1"/>
    <property type="molecule type" value="Genomic_DNA"/>
</dbReference>
<comment type="caution">
    <text evidence="7">The sequence shown here is derived from an EMBL/GenBank/DDBJ whole genome shotgun (WGS) entry which is preliminary data.</text>
</comment>
<evidence type="ECO:0000313" key="8">
    <source>
        <dbReference type="Proteomes" id="UP000697998"/>
    </source>
</evidence>
<evidence type="ECO:0000256" key="3">
    <source>
        <dbReference type="ARBA" id="ARBA00022679"/>
    </source>
</evidence>
<dbReference type="GO" id="GO:0006304">
    <property type="term" value="P:DNA modification"/>
    <property type="evidence" value="ECO:0007669"/>
    <property type="project" value="InterPro"/>
</dbReference>
<keyword evidence="3" id="KW-0808">Transferase</keyword>
<dbReference type="InterPro" id="IPR011639">
    <property type="entry name" value="MethylTrfase_TaqI-like_dom"/>
</dbReference>
<protein>
    <recommendedName>
        <fullName evidence="1">site-specific DNA-methyltransferase (adenine-specific)</fullName>
        <ecNumber evidence="1">2.1.1.72</ecNumber>
    </recommendedName>
</protein>
<reference evidence="7 8" key="1">
    <citation type="submission" date="2020-10" db="EMBL/GenBank/DDBJ databases">
        <title>Connecting structure to function with the recovery of over 1000 high-quality activated sludge metagenome-assembled genomes encoding full-length rRNA genes using long-read sequencing.</title>
        <authorList>
            <person name="Singleton C.M."/>
            <person name="Petriglieri F."/>
            <person name="Kristensen J.M."/>
            <person name="Kirkegaard R.H."/>
            <person name="Michaelsen T.Y."/>
            <person name="Andersen M.H."/>
            <person name="Karst S.M."/>
            <person name="Dueholm M.S."/>
            <person name="Nielsen P.H."/>
            <person name="Albertsen M."/>
        </authorList>
    </citation>
    <scope>NUCLEOTIDE SEQUENCE [LARGE SCALE GENOMIC DNA]</scope>
    <source>
        <strain evidence="7">EsbW_18-Q3-R4-48_BATAC.285</strain>
    </source>
</reference>
<dbReference type="PROSITE" id="PS00092">
    <property type="entry name" value="N6_MTASE"/>
    <property type="match status" value="1"/>
</dbReference>
<dbReference type="GO" id="GO:0003676">
    <property type="term" value="F:nucleic acid binding"/>
    <property type="evidence" value="ECO:0007669"/>
    <property type="project" value="InterPro"/>
</dbReference>
<dbReference type="InterPro" id="IPR050953">
    <property type="entry name" value="N4_N6_ade-DNA_methylase"/>
</dbReference>
<evidence type="ECO:0000256" key="5">
    <source>
        <dbReference type="ARBA" id="ARBA00047942"/>
    </source>
</evidence>
<gene>
    <name evidence="7" type="ORF">IPJ27_10865</name>
</gene>
<feature type="domain" description="Type II methyltransferase M.TaqI-like" evidence="6">
    <location>
        <begin position="600"/>
        <end position="845"/>
    </location>
</feature>
<name>A0A935UG18_9PROT</name>
<keyword evidence="2 7" id="KW-0489">Methyltransferase</keyword>
<dbReference type="EC" id="2.1.1.72" evidence="1"/>
<proteinExistence type="predicted"/>
<evidence type="ECO:0000259" key="6">
    <source>
        <dbReference type="Pfam" id="PF07669"/>
    </source>
</evidence>
<dbReference type="Gene3D" id="3.40.50.150">
    <property type="entry name" value="Vaccinia Virus protein VP39"/>
    <property type="match status" value="1"/>
</dbReference>
<dbReference type="PANTHER" id="PTHR33841:SF1">
    <property type="entry name" value="DNA METHYLTRANSFERASE A"/>
    <property type="match status" value="1"/>
</dbReference>
<dbReference type="InterPro" id="IPR002052">
    <property type="entry name" value="DNA_methylase_N6_adenine_CS"/>
</dbReference>
<organism evidence="7 8">
    <name type="scientific">Candidatus Accumulibacter proximus</name>
    <dbReference type="NCBI Taxonomy" id="2954385"/>
    <lineage>
        <taxon>Bacteria</taxon>
        <taxon>Pseudomonadati</taxon>
        <taxon>Pseudomonadota</taxon>
        <taxon>Betaproteobacteria</taxon>
        <taxon>Candidatus Accumulibacter</taxon>
    </lineage>
</organism>
<dbReference type="GO" id="GO:0009007">
    <property type="term" value="F:site-specific DNA-methyltransferase (adenine-specific) activity"/>
    <property type="evidence" value="ECO:0007669"/>
    <property type="project" value="UniProtKB-EC"/>
</dbReference>
<dbReference type="SUPFAM" id="SSF53335">
    <property type="entry name" value="S-adenosyl-L-methionine-dependent methyltransferases"/>
    <property type="match status" value="1"/>
</dbReference>
<evidence type="ECO:0000313" key="7">
    <source>
        <dbReference type="EMBL" id="MBK7675202.1"/>
    </source>
</evidence>
<dbReference type="InterPro" id="IPR029063">
    <property type="entry name" value="SAM-dependent_MTases_sf"/>
</dbReference>
<dbReference type="AlphaFoldDB" id="A0A935UG18"/>
<dbReference type="Pfam" id="PF07669">
    <property type="entry name" value="Eco57I"/>
    <property type="match status" value="1"/>
</dbReference>
<keyword evidence="4" id="KW-0949">S-adenosyl-L-methionine</keyword>
<evidence type="ECO:0000256" key="4">
    <source>
        <dbReference type="ARBA" id="ARBA00022691"/>
    </source>
</evidence>